<gene>
    <name evidence="1" type="ORF">ABCS64_07520</name>
</gene>
<evidence type="ECO:0000313" key="1">
    <source>
        <dbReference type="EMBL" id="MFA9950167.1"/>
    </source>
</evidence>
<evidence type="ECO:0008006" key="3">
    <source>
        <dbReference type="Google" id="ProtNLM"/>
    </source>
</evidence>
<keyword evidence="2" id="KW-1185">Reference proteome</keyword>
<sequence>MNCTEKFLILFCIVVTTTLIWLLSKAEVITLHATESISVGTNPVEPIVGSNLVAIINKDETAEVISCEDIKTNQVILVRLKTGSTGYVTKGGFFLERQRINLGIALSRSDAITFSCAGFFNSYSQPY</sequence>
<dbReference type="Proteomes" id="UP001574673">
    <property type="component" value="Unassembled WGS sequence"/>
</dbReference>
<comment type="caution">
    <text evidence="1">The sequence shown here is derived from an EMBL/GenBank/DDBJ whole genome shotgun (WGS) entry which is preliminary data.</text>
</comment>
<reference evidence="2" key="1">
    <citation type="submission" date="2024-06" db="EMBL/GenBank/DDBJ databases">
        <title>Radixoralia hellwigii gen. nov., sp nov., isolated from a root canal in the human oral cavity.</title>
        <authorList>
            <person name="Bartsch S."/>
            <person name="Wittmer A."/>
            <person name="Schulz A.-K."/>
            <person name="Neumann-Schaal M."/>
            <person name="Wolf J."/>
            <person name="Gronow S."/>
            <person name="Tennert C."/>
            <person name="Haecker G."/>
            <person name="Cieplik F."/>
            <person name="Al-Ahmad A."/>
        </authorList>
    </citation>
    <scope>NUCLEOTIDE SEQUENCE [LARGE SCALE GENOMIC DNA]</scope>
    <source>
        <strain evidence="2">Wk13</strain>
    </source>
</reference>
<name>A0ABV4UEU2_9RHOO</name>
<dbReference type="EMBL" id="JBEUWX010000002">
    <property type="protein sequence ID" value="MFA9950167.1"/>
    <property type="molecule type" value="Genomic_DNA"/>
</dbReference>
<proteinExistence type="predicted"/>
<protein>
    <recommendedName>
        <fullName evidence="3">SH3 domain-containing protein</fullName>
    </recommendedName>
</protein>
<dbReference type="RefSeq" id="WP_418891240.1">
    <property type="nucleotide sequence ID" value="NZ_JBEUWX010000002.1"/>
</dbReference>
<evidence type="ECO:0000313" key="2">
    <source>
        <dbReference type="Proteomes" id="UP001574673"/>
    </source>
</evidence>
<organism evidence="1 2">
    <name type="scientific">Dentiradicibacter hellwigii</name>
    <dbReference type="NCBI Taxonomy" id="3149053"/>
    <lineage>
        <taxon>Bacteria</taxon>
        <taxon>Pseudomonadati</taxon>
        <taxon>Pseudomonadota</taxon>
        <taxon>Betaproteobacteria</taxon>
        <taxon>Rhodocyclales</taxon>
        <taxon>Rhodocyclaceae</taxon>
        <taxon>Dentiradicibacter</taxon>
    </lineage>
</organism>
<accession>A0ABV4UEU2</accession>